<evidence type="ECO:0000256" key="3">
    <source>
        <dbReference type="ARBA" id="ARBA00022559"/>
    </source>
</evidence>
<evidence type="ECO:0000256" key="6">
    <source>
        <dbReference type="ARBA" id="ARBA00023157"/>
    </source>
</evidence>
<feature type="domain" description="Thioredoxin" evidence="13">
    <location>
        <begin position="160"/>
        <end position="332"/>
    </location>
</feature>
<dbReference type="PANTHER" id="PTHR42801">
    <property type="entry name" value="THIOREDOXIN-DEPENDENT PEROXIDE REDUCTASE"/>
    <property type="match status" value="1"/>
</dbReference>
<dbReference type="RefSeq" id="WP_014243544.1">
    <property type="nucleotide sequence ID" value="NC_016620.1"/>
</dbReference>
<accession>E1WX58</accession>
<evidence type="ECO:0000256" key="12">
    <source>
        <dbReference type="SAM" id="SignalP"/>
    </source>
</evidence>
<dbReference type="InterPro" id="IPR036249">
    <property type="entry name" value="Thioredoxin-like_sf"/>
</dbReference>
<dbReference type="STRING" id="862908.BMS_0867"/>
<dbReference type="eggNOG" id="COG1225">
    <property type="taxonomic scope" value="Bacteria"/>
</dbReference>
<feature type="signal peptide" evidence="12">
    <location>
        <begin position="1"/>
        <end position="20"/>
    </location>
</feature>
<proteinExistence type="inferred from homology"/>
<dbReference type="PROSITE" id="PS00194">
    <property type="entry name" value="THIOREDOXIN_1"/>
    <property type="match status" value="1"/>
</dbReference>
<dbReference type="HOGENOM" id="CLU_042529_5_0_7"/>
<evidence type="ECO:0000313" key="14">
    <source>
        <dbReference type="EMBL" id="CBW25759.1"/>
    </source>
</evidence>
<keyword evidence="3" id="KW-0575">Peroxidase</keyword>
<dbReference type="SUPFAM" id="SSF52833">
    <property type="entry name" value="Thioredoxin-like"/>
    <property type="match status" value="2"/>
</dbReference>
<feature type="chain" id="PRO_5003154138" description="thioredoxin-dependent peroxiredoxin" evidence="12">
    <location>
        <begin position="21"/>
        <end position="332"/>
    </location>
</feature>
<dbReference type="Gene3D" id="3.40.30.10">
    <property type="entry name" value="Glutaredoxin"/>
    <property type="match status" value="2"/>
</dbReference>
<comment type="function">
    <text evidence="1">Thiol-specific peroxidase that catalyzes the reduction of hydrogen peroxide and organic hydroperoxides to water and alcohols, respectively. Plays a role in cell protection against oxidative stress by detoxifying peroxides and as sensor of hydrogen peroxide-mediated signaling events.</text>
</comment>
<organism evidence="14 15">
    <name type="scientific">Halobacteriovorax marinus (strain ATCC BAA-682 / DSM 15412 / SJ)</name>
    <name type="common">Bacteriovorax marinus</name>
    <dbReference type="NCBI Taxonomy" id="862908"/>
    <lineage>
        <taxon>Bacteria</taxon>
        <taxon>Pseudomonadati</taxon>
        <taxon>Bdellovibrionota</taxon>
        <taxon>Bacteriovoracia</taxon>
        <taxon>Bacteriovoracales</taxon>
        <taxon>Halobacteriovoraceae</taxon>
        <taxon>Halobacteriovorax</taxon>
    </lineage>
</organism>
<keyword evidence="15" id="KW-1185">Reference proteome</keyword>
<keyword evidence="6" id="KW-1015">Disulfide bond</keyword>
<evidence type="ECO:0000256" key="8">
    <source>
        <dbReference type="ARBA" id="ARBA00032824"/>
    </source>
</evidence>
<dbReference type="InterPro" id="IPR000866">
    <property type="entry name" value="AhpC/TSA"/>
</dbReference>
<dbReference type="GO" id="GO:0045454">
    <property type="term" value="P:cell redox homeostasis"/>
    <property type="evidence" value="ECO:0007669"/>
    <property type="project" value="TreeGrafter"/>
</dbReference>
<comment type="catalytic activity">
    <reaction evidence="11">
        <text>a hydroperoxide + [thioredoxin]-dithiol = an alcohol + [thioredoxin]-disulfide + H2O</text>
        <dbReference type="Rhea" id="RHEA:62620"/>
        <dbReference type="Rhea" id="RHEA-COMP:10698"/>
        <dbReference type="Rhea" id="RHEA-COMP:10700"/>
        <dbReference type="ChEBI" id="CHEBI:15377"/>
        <dbReference type="ChEBI" id="CHEBI:29950"/>
        <dbReference type="ChEBI" id="CHEBI:30879"/>
        <dbReference type="ChEBI" id="CHEBI:35924"/>
        <dbReference type="ChEBI" id="CHEBI:50058"/>
        <dbReference type="EC" id="1.11.1.24"/>
    </reaction>
</comment>
<gene>
    <name evidence="14" type="ordered locus">BMS_0867</name>
</gene>
<dbReference type="CDD" id="cd02947">
    <property type="entry name" value="TRX_family"/>
    <property type="match status" value="1"/>
</dbReference>
<evidence type="ECO:0000256" key="7">
    <source>
        <dbReference type="ARBA" id="ARBA00023284"/>
    </source>
</evidence>
<dbReference type="InterPro" id="IPR050924">
    <property type="entry name" value="Peroxiredoxin_BCP/PrxQ"/>
</dbReference>
<evidence type="ECO:0000256" key="1">
    <source>
        <dbReference type="ARBA" id="ARBA00003330"/>
    </source>
</evidence>
<dbReference type="EMBL" id="FQ312005">
    <property type="protein sequence ID" value="CBW25759.1"/>
    <property type="molecule type" value="Genomic_DNA"/>
</dbReference>
<protein>
    <recommendedName>
        <fullName evidence="2">thioredoxin-dependent peroxiredoxin</fullName>
        <ecNumber evidence="2">1.11.1.24</ecNumber>
    </recommendedName>
    <alternativeName>
        <fullName evidence="8">Thioredoxin peroxidase</fullName>
    </alternativeName>
    <alternativeName>
        <fullName evidence="10">Thioredoxin-dependent peroxiredoxin Bcp</fullName>
    </alternativeName>
</protein>
<dbReference type="InterPro" id="IPR013766">
    <property type="entry name" value="Thioredoxin_domain"/>
</dbReference>
<evidence type="ECO:0000259" key="13">
    <source>
        <dbReference type="PROSITE" id="PS51352"/>
    </source>
</evidence>
<evidence type="ECO:0000256" key="2">
    <source>
        <dbReference type="ARBA" id="ARBA00013017"/>
    </source>
</evidence>
<reference evidence="15" key="1">
    <citation type="journal article" date="2013" name="ISME J.">
        <title>A small predatory core genome in the divergent marine Bacteriovorax marinus SJ and the terrestrial Bdellovibrio bacteriovorus.</title>
        <authorList>
            <person name="Crossman L.C."/>
            <person name="Chen H."/>
            <person name="Cerdeno-Tarraga A.M."/>
            <person name="Brooks K."/>
            <person name="Quail M.A."/>
            <person name="Pineiro S.A."/>
            <person name="Hobley L."/>
            <person name="Sockett R.E."/>
            <person name="Bentley S.D."/>
            <person name="Parkhill J."/>
            <person name="Williams H.N."/>
            <person name="Stine O.C."/>
        </authorList>
    </citation>
    <scope>NUCLEOTIDE SEQUENCE [LARGE SCALE GENOMIC DNA]</scope>
    <source>
        <strain evidence="15">ATCC BAA-682 / DSM 15412 / SJ</strain>
    </source>
</reference>
<dbReference type="CDD" id="cd02970">
    <property type="entry name" value="PRX_like2"/>
    <property type="match status" value="1"/>
</dbReference>
<dbReference type="EC" id="1.11.1.24" evidence="2"/>
<evidence type="ECO:0000256" key="9">
    <source>
        <dbReference type="ARBA" id="ARBA00038489"/>
    </source>
</evidence>
<comment type="similarity">
    <text evidence="9">Belongs to the peroxiredoxin family. BCP/PrxQ subfamily.</text>
</comment>
<keyword evidence="12" id="KW-0732">Signal</keyword>
<dbReference type="AlphaFoldDB" id="E1WX58"/>
<dbReference type="GO" id="GO:0005737">
    <property type="term" value="C:cytoplasm"/>
    <property type="evidence" value="ECO:0007669"/>
    <property type="project" value="TreeGrafter"/>
</dbReference>
<dbReference type="InterPro" id="IPR017937">
    <property type="entry name" value="Thioredoxin_CS"/>
</dbReference>
<name>E1WX58_HALMS</name>
<dbReference type="Proteomes" id="UP000008963">
    <property type="component" value="Chromosome"/>
</dbReference>
<dbReference type="eggNOG" id="COG0526">
    <property type="taxonomic scope" value="Bacteria"/>
</dbReference>
<evidence type="ECO:0000256" key="4">
    <source>
        <dbReference type="ARBA" id="ARBA00022862"/>
    </source>
</evidence>
<dbReference type="GO" id="GO:0008379">
    <property type="term" value="F:thioredoxin peroxidase activity"/>
    <property type="evidence" value="ECO:0007669"/>
    <property type="project" value="TreeGrafter"/>
</dbReference>
<keyword evidence="5" id="KW-0560">Oxidoreductase</keyword>
<dbReference type="PROSITE" id="PS51352">
    <property type="entry name" value="THIOREDOXIN_2"/>
    <property type="match status" value="2"/>
</dbReference>
<evidence type="ECO:0000256" key="10">
    <source>
        <dbReference type="ARBA" id="ARBA00042639"/>
    </source>
</evidence>
<dbReference type="Pfam" id="PF00578">
    <property type="entry name" value="AhpC-TSA"/>
    <property type="match status" value="1"/>
</dbReference>
<keyword evidence="4" id="KW-0049">Antioxidant</keyword>
<dbReference type="PATRIC" id="fig|862908.3.peg.826"/>
<feature type="domain" description="Thioredoxin" evidence="13">
    <location>
        <begin position="3"/>
        <end position="132"/>
    </location>
</feature>
<dbReference type="OrthoDB" id="9809746at2"/>
<dbReference type="GO" id="GO:0034599">
    <property type="term" value="P:cellular response to oxidative stress"/>
    <property type="evidence" value="ECO:0007669"/>
    <property type="project" value="TreeGrafter"/>
</dbReference>
<dbReference type="PANTHER" id="PTHR42801:SF7">
    <property type="entry name" value="SLL1159 PROTEIN"/>
    <property type="match status" value="1"/>
</dbReference>
<dbReference type="Pfam" id="PF00085">
    <property type="entry name" value="Thioredoxin"/>
    <property type="match status" value="1"/>
</dbReference>
<dbReference type="KEGG" id="bmx:BMS_0867"/>
<evidence type="ECO:0000256" key="5">
    <source>
        <dbReference type="ARBA" id="ARBA00023002"/>
    </source>
</evidence>
<evidence type="ECO:0000313" key="15">
    <source>
        <dbReference type="Proteomes" id="UP000008963"/>
    </source>
</evidence>
<evidence type="ECO:0000256" key="11">
    <source>
        <dbReference type="ARBA" id="ARBA00049091"/>
    </source>
</evidence>
<keyword evidence="7" id="KW-0676">Redox-active center</keyword>
<sequence>MKKLFLLLSMALGLVSNAQAKFDQSRFDKLLSEGKNILIHVHADWCPTCKVQKKVLDKLEHKNYTLLEVDFDKDKSFLKKYKLFQQSMLLSFSKGVEVKRVFGKTKEKDIVEFINTSFSDDSLQAVLDERKNSRPPSKERMTMAEATEKLRKSGILDGAHKKGDSIVDFTLPSATGKKVKLSDELKKGAVVLTFYRGGWCPYCNLQLKAYQEKLDEIEATGGQLIAISPEKMSEADTTVKKNELKFEILSDEDNKIARKYGLVFHVEDDLKEVYLKFGIDLNKSQGNSAWELPIPATYVISKEGKIVYSFLNVDYVKRAEPSDIINALKSLK</sequence>